<dbReference type="NCBIfam" id="TIGR00745">
    <property type="entry name" value="apbA_panE"/>
    <property type="match status" value="1"/>
</dbReference>
<feature type="domain" description="Ketopantoate reductase C-terminal" evidence="13">
    <location>
        <begin position="222"/>
        <end position="341"/>
    </location>
</feature>
<feature type="domain" description="Ketopantoate reductase N-terminal" evidence="12">
    <location>
        <begin position="4"/>
        <end position="178"/>
    </location>
</feature>
<dbReference type="Proteomes" id="UP001185028">
    <property type="component" value="Unassembled WGS sequence"/>
</dbReference>
<dbReference type="SUPFAM" id="SSF48179">
    <property type="entry name" value="6-phosphogluconate dehydrogenase C-terminal domain-like"/>
    <property type="match status" value="1"/>
</dbReference>
<evidence type="ECO:0000256" key="10">
    <source>
        <dbReference type="ARBA" id="ARBA00048793"/>
    </source>
</evidence>
<evidence type="ECO:0000256" key="7">
    <source>
        <dbReference type="ARBA" id="ARBA00022857"/>
    </source>
</evidence>
<dbReference type="Pfam" id="PF08546">
    <property type="entry name" value="ApbA_C"/>
    <property type="match status" value="1"/>
</dbReference>
<comment type="function">
    <text evidence="1 11">Catalyzes the NADPH-dependent reduction of ketopantoate into pantoic acid.</text>
</comment>
<comment type="similarity">
    <text evidence="3 11">Belongs to the ketopantoate reductase family.</text>
</comment>
<dbReference type="SUPFAM" id="SSF51735">
    <property type="entry name" value="NAD(P)-binding Rossmann-fold domains"/>
    <property type="match status" value="1"/>
</dbReference>
<dbReference type="InterPro" id="IPR003710">
    <property type="entry name" value="ApbA"/>
</dbReference>
<sequence length="349" mass="38345">MRIDIVGGGSLGLLFFSKLALSWQTDSEYSGAQSHKLHLWTRTKAQAEYIREEGIAFQEGQDQPVHSLVPHSIPGCLVAAVEESVLTANSDQGIITEKADLILLTVKQQHIHSELIQWLSERMHKDTLIITMQNGLRTDSIWPGAWQVYVGVTTEGAKKLSPVSVVHSGHGQTYIGNGATLYGSSAVCGQATTMDGYEEGTIAFLLKSLTKAGFIATLSKDIEIEVYRKLTINAVINPLTALWRVSNGELLASEARIAIMRQLFDEAIAVYGKNDIGWSEAWWNDILQVCRATASNTSSMLADVLNHRSTEIDWINGAIVGLAQRVQIEAPAHEWMCKLIESLTVEEAD</sequence>
<comment type="catalytic activity">
    <reaction evidence="10 11">
        <text>(R)-pantoate + NADP(+) = 2-dehydropantoate + NADPH + H(+)</text>
        <dbReference type="Rhea" id="RHEA:16233"/>
        <dbReference type="ChEBI" id="CHEBI:11561"/>
        <dbReference type="ChEBI" id="CHEBI:15378"/>
        <dbReference type="ChEBI" id="CHEBI:15980"/>
        <dbReference type="ChEBI" id="CHEBI:57783"/>
        <dbReference type="ChEBI" id="CHEBI:58349"/>
        <dbReference type="EC" id="1.1.1.169"/>
    </reaction>
</comment>
<dbReference type="InterPro" id="IPR050838">
    <property type="entry name" value="Ketopantoate_reductase"/>
</dbReference>
<evidence type="ECO:0000313" key="14">
    <source>
        <dbReference type="EMBL" id="MDR6245753.1"/>
    </source>
</evidence>
<proteinExistence type="inferred from homology"/>
<dbReference type="InterPro" id="IPR036291">
    <property type="entry name" value="NAD(P)-bd_dom_sf"/>
</dbReference>
<dbReference type="Gene3D" id="1.10.1040.10">
    <property type="entry name" value="N-(1-d-carboxylethyl)-l-norvaline Dehydrogenase, domain 2"/>
    <property type="match status" value="1"/>
</dbReference>
<evidence type="ECO:0000259" key="13">
    <source>
        <dbReference type="Pfam" id="PF08546"/>
    </source>
</evidence>
<keyword evidence="6 11" id="KW-0566">Pantothenate biosynthesis</keyword>
<dbReference type="Pfam" id="PF02558">
    <property type="entry name" value="ApbA"/>
    <property type="match status" value="1"/>
</dbReference>
<comment type="pathway">
    <text evidence="2 11">Cofactor biosynthesis; (R)-pantothenate biosynthesis; (R)-pantoate from 3-methyl-2-oxobutanoate: step 2/2.</text>
</comment>
<dbReference type="PANTHER" id="PTHR43765">
    <property type="entry name" value="2-DEHYDROPANTOATE 2-REDUCTASE-RELATED"/>
    <property type="match status" value="1"/>
</dbReference>
<dbReference type="PANTHER" id="PTHR43765:SF2">
    <property type="entry name" value="2-DEHYDROPANTOATE 2-REDUCTASE"/>
    <property type="match status" value="1"/>
</dbReference>
<protein>
    <recommendedName>
        <fullName evidence="5 11">2-dehydropantoate 2-reductase</fullName>
        <ecNumber evidence="4 11">1.1.1.169</ecNumber>
    </recommendedName>
    <alternativeName>
        <fullName evidence="9 11">Ketopantoate reductase</fullName>
    </alternativeName>
</protein>
<dbReference type="InterPro" id="IPR013332">
    <property type="entry name" value="KPR_N"/>
</dbReference>
<evidence type="ECO:0000256" key="8">
    <source>
        <dbReference type="ARBA" id="ARBA00023002"/>
    </source>
</evidence>
<evidence type="ECO:0000256" key="3">
    <source>
        <dbReference type="ARBA" id="ARBA00007870"/>
    </source>
</evidence>
<evidence type="ECO:0000256" key="5">
    <source>
        <dbReference type="ARBA" id="ARBA00019465"/>
    </source>
</evidence>
<comment type="caution">
    <text evidence="14">The sequence shown here is derived from an EMBL/GenBank/DDBJ whole genome shotgun (WGS) entry which is preliminary data.</text>
</comment>
<evidence type="ECO:0000256" key="4">
    <source>
        <dbReference type="ARBA" id="ARBA00013014"/>
    </source>
</evidence>
<name>A0ABU1J5J4_9BACL</name>
<organism evidence="14 15">
    <name type="scientific">Paenibacillus hunanensis</name>
    <dbReference type="NCBI Taxonomy" id="539262"/>
    <lineage>
        <taxon>Bacteria</taxon>
        <taxon>Bacillati</taxon>
        <taxon>Bacillota</taxon>
        <taxon>Bacilli</taxon>
        <taxon>Bacillales</taxon>
        <taxon>Paenibacillaceae</taxon>
        <taxon>Paenibacillus</taxon>
    </lineage>
</organism>
<evidence type="ECO:0000256" key="1">
    <source>
        <dbReference type="ARBA" id="ARBA00002919"/>
    </source>
</evidence>
<dbReference type="EMBL" id="JAVDQH010000017">
    <property type="protein sequence ID" value="MDR6245753.1"/>
    <property type="molecule type" value="Genomic_DNA"/>
</dbReference>
<gene>
    <name evidence="14" type="ORF">JOC58_003666</name>
</gene>
<dbReference type="GO" id="GO:0008677">
    <property type="term" value="F:2-dehydropantoate 2-reductase activity"/>
    <property type="evidence" value="ECO:0007669"/>
    <property type="project" value="UniProtKB-EC"/>
</dbReference>
<dbReference type="EC" id="1.1.1.169" evidence="4 11"/>
<evidence type="ECO:0000256" key="2">
    <source>
        <dbReference type="ARBA" id="ARBA00004994"/>
    </source>
</evidence>
<evidence type="ECO:0000256" key="11">
    <source>
        <dbReference type="RuleBase" id="RU362068"/>
    </source>
</evidence>
<dbReference type="InterPro" id="IPR008927">
    <property type="entry name" value="6-PGluconate_DH-like_C_sf"/>
</dbReference>
<evidence type="ECO:0000256" key="6">
    <source>
        <dbReference type="ARBA" id="ARBA00022655"/>
    </source>
</evidence>
<accession>A0ABU1J5J4</accession>
<evidence type="ECO:0000313" key="15">
    <source>
        <dbReference type="Proteomes" id="UP001185028"/>
    </source>
</evidence>
<dbReference type="InterPro" id="IPR013328">
    <property type="entry name" value="6PGD_dom2"/>
</dbReference>
<keyword evidence="7 11" id="KW-0521">NADP</keyword>
<evidence type="ECO:0000256" key="9">
    <source>
        <dbReference type="ARBA" id="ARBA00032024"/>
    </source>
</evidence>
<dbReference type="Gene3D" id="3.40.50.720">
    <property type="entry name" value="NAD(P)-binding Rossmann-like Domain"/>
    <property type="match status" value="1"/>
</dbReference>
<dbReference type="InterPro" id="IPR013752">
    <property type="entry name" value="KPA_reductase"/>
</dbReference>
<keyword evidence="15" id="KW-1185">Reference proteome</keyword>
<reference evidence="14 15" key="1">
    <citation type="submission" date="2023-07" db="EMBL/GenBank/DDBJ databases">
        <title>Genomic Encyclopedia of Type Strains, Phase IV (KMG-IV): sequencing the most valuable type-strain genomes for metagenomic binning, comparative biology and taxonomic classification.</title>
        <authorList>
            <person name="Goeker M."/>
        </authorList>
    </citation>
    <scope>NUCLEOTIDE SEQUENCE [LARGE SCALE GENOMIC DNA]</scope>
    <source>
        <strain evidence="14 15">DSM 22170</strain>
    </source>
</reference>
<dbReference type="RefSeq" id="WP_188776377.1">
    <property type="nucleotide sequence ID" value="NZ_BMMB01000006.1"/>
</dbReference>
<evidence type="ECO:0000259" key="12">
    <source>
        <dbReference type="Pfam" id="PF02558"/>
    </source>
</evidence>
<keyword evidence="8 11" id="KW-0560">Oxidoreductase</keyword>